<evidence type="ECO:0000313" key="3">
    <source>
        <dbReference type="Proteomes" id="UP000662747"/>
    </source>
</evidence>
<evidence type="ECO:0000256" key="1">
    <source>
        <dbReference type="SAM" id="SignalP"/>
    </source>
</evidence>
<proteinExistence type="predicted"/>
<dbReference type="NCBIfam" id="TIGR02268">
    <property type="entry name" value="Myxococcus xanthus paralogous family TIGR02268"/>
    <property type="match status" value="1"/>
</dbReference>
<dbReference type="InterPro" id="IPR011754">
    <property type="entry name" value="Mxa_paralog_2268"/>
</dbReference>
<name>A0ABX7NQW7_9BACT</name>
<dbReference type="Pfam" id="PF09544">
    <property type="entry name" value="DUF2381"/>
    <property type="match status" value="1"/>
</dbReference>
<keyword evidence="1" id="KW-0732">Signal</keyword>
<sequence>MRLALLRWSVTVLILGSSVAVAREPDEPAVRNIYLSDDPSDTASAVYVAGGVGTLLRFDQPCDPARTKLLDWDGRFEPLLVNDRTVMLMPLHDLTPGDRFLLSVGLKDGQDLPFVVTASNYRVDQQVNVFMRPESTEAMRAALADARARESALFEENQRRKKEETSVDHALAALVLKGAFEQTRFFRTRSWLLKGDEADISVRSYSGIKKAALVFEISNHHGAQPWKLLEARVSLASTGESRPFALRVGQDAIHPGTTGAIAIIADESAFRSAKGLDKLVVDIFRADGLQQAQAVLEWRPQRD</sequence>
<evidence type="ECO:0000313" key="2">
    <source>
        <dbReference type="EMBL" id="QSQ19849.1"/>
    </source>
</evidence>
<keyword evidence="3" id="KW-1185">Reference proteome</keyword>
<feature type="chain" id="PRO_5045619715" evidence="1">
    <location>
        <begin position="23"/>
        <end position="303"/>
    </location>
</feature>
<feature type="signal peptide" evidence="1">
    <location>
        <begin position="1"/>
        <end position="22"/>
    </location>
</feature>
<gene>
    <name evidence="2" type="ORF">JY651_31785</name>
</gene>
<reference evidence="2 3" key="1">
    <citation type="submission" date="2021-02" db="EMBL/GenBank/DDBJ databases">
        <title>De Novo genome assembly of isolated myxobacteria.</title>
        <authorList>
            <person name="Stevens D.C."/>
        </authorList>
    </citation>
    <scope>NUCLEOTIDE SEQUENCE [LARGE SCALE GENOMIC DNA]</scope>
    <source>
        <strain evidence="3">SCPEA02</strain>
    </source>
</reference>
<accession>A0ABX7NQW7</accession>
<protein>
    <submittedName>
        <fullName evidence="2">DUF2381 family protein</fullName>
    </submittedName>
</protein>
<dbReference type="Proteomes" id="UP000662747">
    <property type="component" value="Chromosome"/>
</dbReference>
<dbReference type="EMBL" id="CP071090">
    <property type="protein sequence ID" value="QSQ19849.1"/>
    <property type="molecule type" value="Genomic_DNA"/>
</dbReference>
<organism evidence="2 3">
    <name type="scientific">Pyxidicoccus parkwayensis</name>
    <dbReference type="NCBI Taxonomy" id="2813578"/>
    <lineage>
        <taxon>Bacteria</taxon>
        <taxon>Pseudomonadati</taxon>
        <taxon>Myxococcota</taxon>
        <taxon>Myxococcia</taxon>
        <taxon>Myxococcales</taxon>
        <taxon>Cystobacterineae</taxon>
        <taxon>Myxococcaceae</taxon>
        <taxon>Pyxidicoccus</taxon>
    </lineage>
</organism>
<dbReference type="RefSeq" id="WP_206721430.1">
    <property type="nucleotide sequence ID" value="NZ_CP071090.1"/>
</dbReference>